<proteinExistence type="predicted"/>
<dbReference type="RefSeq" id="WP_159429746.1">
    <property type="nucleotide sequence ID" value="NZ_FNGO01000001.1"/>
</dbReference>
<dbReference type="EMBL" id="FNGO01000001">
    <property type="protein sequence ID" value="SDL09593.1"/>
    <property type="molecule type" value="Genomic_DNA"/>
</dbReference>
<dbReference type="OrthoDB" id="9792518at2"/>
<dbReference type="InterPro" id="IPR036412">
    <property type="entry name" value="HAD-like_sf"/>
</dbReference>
<dbReference type="Proteomes" id="UP000199476">
    <property type="component" value="Unassembled WGS sequence"/>
</dbReference>
<keyword evidence="2" id="KW-1185">Reference proteome</keyword>
<dbReference type="SFLD" id="SFLDG01129">
    <property type="entry name" value="C1.5:_HAD__Beta-PGM__Phosphata"/>
    <property type="match status" value="1"/>
</dbReference>
<dbReference type="InterPro" id="IPR006439">
    <property type="entry name" value="HAD-SF_hydro_IA"/>
</dbReference>
<protein>
    <submittedName>
        <fullName evidence="1">Phosphoglycolate phosphatase</fullName>
    </submittedName>
</protein>
<name>A0A1G9HAU0_9FIRM</name>
<gene>
    <name evidence="1" type="ORF">SAMN04488692_101146</name>
</gene>
<evidence type="ECO:0000313" key="1">
    <source>
        <dbReference type="EMBL" id="SDL09593.1"/>
    </source>
</evidence>
<dbReference type="GO" id="GO:0005829">
    <property type="term" value="C:cytosol"/>
    <property type="evidence" value="ECO:0007669"/>
    <property type="project" value="TreeGrafter"/>
</dbReference>
<accession>A0A1G9HAU0</accession>
<dbReference type="SFLD" id="SFLDS00003">
    <property type="entry name" value="Haloacid_Dehalogenase"/>
    <property type="match status" value="1"/>
</dbReference>
<dbReference type="GO" id="GO:0008967">
    <property type="term" value="F:phosphoglycolate phosphatase activity"/>
    <property type="evidence" value="ECO:0007669"/>
    <property type="project" value="TreeGrafter"/>
</dbReference>
<dbReference type="STRING" id="321763.SAMN04488692_101146"/>
<dbReference type="AlphaFoldDB" id="A0A1G9HAU0"/>
<dbReference type="SUPFAM" id="SSF56784">
    <property type="entry name" value="HAD-like"/>
    <property type="match status" value="1"/>
</dbReference>
<dbReference type="Gene3D" id="3.40.50.1000">
    <property type="entry name" value="HAD superfamily/HAD-like"/>
    <property type="match status" value="1"/>
</dbReference>
<dbReference type="PANTHER" id="PTHR43434:SF1">
    <property type="entry name" value="PHOSPHOGLYCOLATE PHOSPHATASE"/>
    <property type="match status" value="1"/>
</dbReference>
<reference evidence="1 2" key="1">
    <citation type="submission" date="2016-10" db="EMBL/GenBank/DDBJ databases">
        <authorList>
            <person name="de Groot N.N."/>
        </authorList>
    </citation>
    <scope>NUCLEOTIDE SEQUENCE [LARGE SCALE GENOMIC DNA]</scope>
    <source>
        <strain evidence="1 2">SLAS-1</strain>
    </source>
</reference>
<dbReference type="PANTHER" id="PTHR43434">
    <property type="entry name" value="PHOSPHOGLYCOLATE PHOSPHATASE"/>
    <property type="match status" value="1"/>
</dbReference>
<dbReference type="Pfam" id="PF00702">
    <property type="entry name" value="Hydrolase"/>
    <property type="match status" value="1"/>
</dbReference>
<dbReference type="InterPro" id="IPR050155">
    <property type="entry name" value="HAD-like_hydrolase_sf"/>
</dbReference>
<dbReference type="NCBIfam" id="TIGR01549">
    <property type="entry name" value="HAD-SF-IA-v1"/>
    <property type="match status" value="1"/>
</dbReference>
<organism evidence="1 2">
    <name type="scientific">Halarsenatibacter silvermanii</name>
    <dbReference type="NCBI Taxonomy" id="321763"/>
    <lineage>
        <taxon>Bacteria</taxon>
        <taxon>Bacillati</taxon>
        <taxon>Bacillota</taxon>
        <taxon>Clostridia</taxon>
        <taxon>Halanaerobiales</taxon>
        <taxon>Halarsenatibacteraceae</taxon>
        <taxon>Halarsenatibacter</taxon>
    </lineage>
</organism>
<dbReference type="InterPro" id="IPR023214">
    <property type="entry name" value="HAD_sf"/>
</dbReference>
<dbReference type="GO" id="GO:0006281">
    <property type="term" value="P:DNA repair"/>
    <property type="evidence" value="ECO:0007669"/>
    <property type="project" value="TreeGrafter"/>
</dbReference>
<sequence>MSDIKGIVFDKDGTIIDFYTLWLPMVEKTAEKIIAEFTPVEPGASEYERLEAGIMDIFGIETDESYIDPDGNLAQATVDRSARQLTDYLLEQDFQVGWSRIELEDRIYGIMENSVDEVDYTENLRETADLHELFFKLKERGYRLGLATADTRPSTLTIMKELDITDYFEYIACGDDEIPDKPDPAVLENFCSETSLECSEVAMVGDTPTDLKTGRRAGAGLVVGVLCGVGTREDLEELADELIETPKRILDVI</sequence>
<evidence type="ECO:0000313" key="2">
    <source>
        <dbReference type="Proteomes" id="UP000199476"/>
    </source>
</evidence>